<comment type="caution">
    <text evidence="2">The sequence shown here is derived from an EMBL/GenBank/DDBJ whole genome shotgun (WGS) entry which is preliminary data.</text>
</comment>
<accession>A0A8H7AFD6</accession>
<feature type="compositionally biased region" description="Basic and acidic residues" evidence="1">
    <location>
        <begin position="60"/>
        <end position="75"/>
    </location>
</feature>
<gene>
    <name evidence="2" type="ORF">GJ744_012267</name>
</gene>
<organism evidence="2 3">
    <name type="scientific">Endocarpon pusillum</name>
    <dbReference type="NCBI Taxonomy" id="364733"/>
    <lineage>
        <taxon>Eukaryota</taxon>
        <taxon>Fungi</taxon>
        <taxon>Dikarya</taxon>
        <taxon>Ascomycota</taxon>
        <taxon>Pezizomycotina</taxon>
        <taxon>Eurotiomycetes</taxon>
        <taxon>Chaetothyriomycetidae</taxon>
        <taxon>Verrucariales</taxon>
        <taxon>Verrucariaceae</taxon>
        <taxon>Endocarpon</taxon>
    </lineage>
</organism>
<feature type="region of interest" description="Disordered" evidence="1">
    <location>
        <begin position="57"/>
        <end position="93"/>
    </location>
</feature>
<dbReference type="OrthoDB" id="10388433at2759"/>
<sequence length="567" mass="63960">MKPDSKLFEAFQDMESYISRLVINYFKMVNTRANKYPSLDSPRTGFKRSAKAAGLVAGTRTDHGANKATRLDSQDSARAGTKQADEEAAVGEDVRTDNVESQVALLQPEGARDLGAASSELSMADLGSFPTLEIVGRAKATLANVLSARFPEIRRSISRDLNLHDGVMMLLTCHNLRVSINSQDHLKPFSQYFSARCEVQIPMWKQCLYTDKISQSIWRPCPNKDVSHSIIKLCEGPRVLKKAPCDGKRGVCEQCATGACAIADPGDYPQTFPNFGVTPLCGACPISRDHGEGKNCKCTGLPLAAGEKHAWDLWLCLECRMAYNVEKAQFADDMARAYLYMEKNKHTNTLEYLPNAKISSAKLPTCPCGNEMLSTKIKFRESVNGMCVWCGGWMGGPYNTSHFPGKTIWYEGEGPVSRSGEFLIANQVIPKEALIAIHNQIKQKGLPPPLPKGANKYWSYASVTDEPRLLPPDWRQKYENERRWCRFDRERLNWDDREGFLRKFNWAANGAFNYSQPRTRWDPESGIWKDKWRWRRWEPKDPWREENFIETIPGILAGLSRRAINGA</sequence>
<dbReference type="Proteomes" id="UP000606974">
    <property type="component" value="Unassembled WGS sequence"/>
</dbReference>
<evidence type="ECO:0000256" key="1">
    <source>
        <dbReference type="SAM" id="MobiDB-lite"/>
    </source>
</evidence>
<keyword evidence="3" id="KW-1185">Reference proteome</keyword>
<evidence type="ECO:0000313" key="2">
    <source>
        <dbReference type="EMBL" id="KAF7506116.1"/>
    </source>
</evidence>
<protein>
    <submittedName>
        <fullName evidence="2">Uncharacterized protein</fullName>
    </submittedName>
</protein>
<evidence type="ECO:0000313" key="3">
    <source>
        <dbReference type="Proteomes" id="UP000606974"/>
    </source>
</evidence>
<proteinExistence type="predicted"/>
<reference evidence="2" key="1">
    <citation type="submission" date="2020-02" db="EMBL/GenBank/DDBJ databases">
        <authorList>
            <person name="Palmer J.M."/>
        </authorList>
    </citation>
    <scope>NUCLEOTIDE SEQUENCE</scope>
    <source>
        <strain evidence="2">EPUS1.4</strain>
        <tissue evidence="2">Thallus</tissue>
    </source>
</reference>
<name>A0A8H7AFD6_9EURO</name>
<dbReference type="EMBL" id="JAACFV010000094">
    <property type="protein sequence ID" value="KAF7506116.1"/>
    <property type="molecule type" value="Genomic_DNA"/>
</dbReference>
<dbReference type="AlphaFoldDB" id="A0A8H7AFD6"/>